<dbReference type="CDD" id="cd23508">
    <property type="entry name" value="hydrophobin_II"/>
    <property type="match status" value="1"/>
</dbReference>
<dbReference type="PANTHER" id="PTHR42341:SF1">
    <property type="entry name" value="HYDROPHOBIN"/>
    <property type="match status" value="1"/>
</dbReference>
<evidence type="ECO:0000256" key="1">
    <source>
        <dbReference type="ARBA" id="ARBA00009576"/>
    </source>
</evidence>
<dbReference type="Proteomes" id="UP001172684">
    <property type="component" value="Unassembled WGS sequence"/>
</dbReference>
<keyword evidence="5" id="KW-1185">Reference proteome</keyword>
<evidence type="ECO:0000313" key="4">
    <source>
        <dbReference type="EMBL" id="KAJ9656965.1"/>
    </source>
</evidence>
<organism evidence="4 5">
    <name type="scientific">Coniosporium apollinis</name>
    <dbReference type="NCBI Taxonomy" id="61459"/>
    <lineage>
        <taxon>Eukaryota</taxon>
        <taxon>Fungi</taxon>
        <taxon>Dikarya</taxon>
        <taxon>Ascomycota</taxon>
        <taxon>Pezizomycotina</taxon>
        <taxon>Dothideomycetes</taxon>
        <taxon>Dothideomycetes incertae sedis</taxon>
        <taxon>Coniosporium</taxon>
    </lineage>
</organism>
<evidence type="ECO:0008006" key="6">
    <source>
        <dbReference type="Google" id="ProtNLM"/>
    </source>
</evidence>
<accession>A0ABQ9NGZ7</accession>
<comment type="caution">
    <text evidence="4">The sequence shown here is derived from an EMBL/GenBank/DDBJ whole genome shotgun (WGS) entry which is preliminary data.</text>
</comment>
<proteinExistence type="inferred from homology"/>
<protein>
    <recommendedName>
        <fullName evidence="6">Hydrophobin</fullName>
    </recommendedName>
</protein>
<dbReference type="SUPFAM" id="SSF101751">
    <property type="entry name" value="Hydrophobin II, HfbII"/>
    <property type="match status" value="1"/>
</dbReference>
<keyword evidence="2" id="KW-1015">Disulfide bond</keyword>
<name>A0ABQ9NGZ7_9PEZI</name>
<evidence type="ECO:0000256" key="3">
    <source>
        <dbReference type="SAM" id="SignalP"/>
    </source>
</evidence>
<reference evidence="4" key="1">
    <citation type="submission" date="2022-10" db="EMBL/GenBank/DDBJ databases">
        <title>Culturing micro-colonial fungi from biological soil crusts in the Mojave desert and describing Neophaeococcomyces mojavensis, and introducing the new genera and species Taxawa tesnikishii.</title>
        <authorList>
            <person name="Kurbessoian T."/>
            <person name="Stajich J.E."/>
        </authorList>
    </citation>
    <scope>NUCLEOTIDE SEQUENCE</scope>
    <source>
        <strain evidence="4">TK_1</strain>
    </source>
</reference>
<dbReference type="EMBL" id="JAPDRL010000111">
    <property type="protein sequence ID" value="KAJ9656965.1"/>
    <property type="molecule type" value="Genomic_DNA"/>
</dbReference>
<feature type="chain" id="PRO_5047286582" description="Hydrophobin" evidence="3">
    <location>
        <begin position="21"/>
        <end position="96"/>
    </location>
</feature>
<dbReference type="InterPro" id="IPR010636">
    <property type="entry name" value="Class_II_hydrophobin"/>
</dbReference>
<evidence type="ECO:0000256" key="2">
    <source>
        <dbReference type="ARBA" id="ARBA00023157"/>
    </source>
</evidence>
<keyword evidence="3" id="KW-0732">Signal</keyword>
<dbReference type="Pfam" id="PF06766">
    <property type="entry name" value="Hydrophobin_2"/>
    <property type="match status" value="1"/>
</dbReference>
<sequence length="96" mass="9941">MRNLFLSLLTLSGPFAGSLAAPTIFSRQVGLCASGTPQCCDLDVLGVADLNCQTPPEVPTDIQSFNDICASVGQINQCCLLPILGQALLCNSPDGS</sequence>
<dbReference type="Gene3D" id="3.20.120.10">
    <property type="entry name" value="Hydrophobin"/>
    <property type="match status" value="1"/>
</dbReference>
<evidence type="ECO:0000313" key="5">
    <source>
        <dbReference type="Proteomes" id="UP001172684"/>
    </source>
</evidence>
<feature type="signal peptide" evidence="3">
    <location>
        <begin position="1"/>
        <end position="20"/>
    </location>
</feature>
<comment type="similarity">
    <text evidence="1">Belongs to the cerato-ulmin hydrophobin family.</text>
</comment>
<dbReference type="PANTHER" id="PTHR42341">
    <property type="entry name" value="HYDROPHOBIN"/>
    <property type="match status" value="1"/>
</dbReference>
<dbReference type="InterPro" id="IPR036686">
    <property type="entry name" value="Class_II_Hydrophobin_sf"/>
</dbReference>
<gene>
    <name evidence="4" type="ORF">H2201_008327</name>
</gene>